<dbReference type="Proteomes" id="UP000268014">
    <property type="component" value="Unassembled WGS sequence"/>
</dbReference>
<proteinExistence type="predicted"/>
<feature type="region of interest" description="Disordered" evidence="1">
    <location>
        <begin position="64"/>
        <end position="83"/>
    </location>
</feature>
<accession>A0A0N4VWX8</accession>
<evidence type="ECO:0000256" key="1">
    <source>
        <dbReference type="SAM" id="MobiDB-lite"/>
    </source>
</evidence>
<dbReference type="AlphaFoldDB" id="A0A0N4VWX8"/>
<evidence type="ECO:0000313" key="3">
    <source>
        <dbReference type="Proteomes" id="UP000268014"/>
    </source>
</evidence>
<evidence type="ECO:0000313" key="4">
    <source>
        <dbReference type="WBParaSite" id="HPLM_0000179801-mRNA-1"/>
    </source>
</evidence>
<dbReference type="OrthoDB" id="5839379at2759"/>
<dbReference type="STRING" id="6290.A0A0N4VWX8"/>
<keyword evidence="3" id="KW-1185">Reference proteome</keyword>
<sequence>MHTTHPALGNGRKSSFLGYGRDPQYPSSVIPREHLSSYQFNYDDYKTELLAGLKSARECISERAEENRTAMKNSYDKSSSRRSHTEDVETIGFCCPETYMHHNQHLSCAMARPWGTIIPNAPIPELITKTPYELGRAITIAMQTHVSDAVKRDLLVDDSYVTLSPTGLAIAYAYFRGACMHLSQMIRVAQLEARESHRHRNGHEAFDADRVEWEALKSSILLKPWTIDRWSAMRCKRTIILLPAGFENHTEGFTKD</sequence>
<evidence type="ECO:0000313" key="2">
    <source>
        <dbReference type="EMBL" id="VDO11379.1"/>
    </source>
</evidence>
<dbReference type="EMBL" id="UZAF01002750">
    <property type="protein sequence ID" value="VDO11379.1"/>
    <property type="molecule type" value="Genomic_DNA"/>
</dbReference>
<dbReference type="WBParaSite" id="HPLM_0000179801-mRNA-1">
    <property type="protein sequence ID" value="HPLM_0000179801-mRNA-1"/>
    <property type="gene ID" value="HPLM_0000179801"/>
</dbReference>
<name>A0A0N4VWX8_HAEPC</name>
<reference evidence="2 3" key="2">
    <citation type="submission" date="2018-11" db="EMBL/GenBank/DDBJ databases">
        <authorList>
            <consortium name="Pathogen Informatics"/>
        </authorList>
    </citation>
    <scope>NUCLEOTIDE SEQUENCE [LARGE SCALE GENOMIC DNA]</scope>
    <source>
        <strain evidence="2 3">MHpl1</strain>
    </source>
</reference>
<gene>
    <name evidence="2" type="ORF">HPLM_LOCUS1797</name>
</gene>
<reference evidence="4" key="1">
    <citation type="submission" date="2017-02" db="UniProtKB">
        <authorList>
            <consortium name="WormBaseParasite"/>
        </authorList>
    </citation>
    <scope>IDENTIFICATION</scope>
</reference>
<protein>
    <submittedName>
        <fullName evidence="2 4">Uncharacterized protein</fullName>
    </submittedName>
</protein>
<organism evidence="4">
    <name type="scientific">Haemonchus placei</name>
    <name type="common">Barber's pole worm</name>
    <dbReference type="NCBI Taxonomy" id="6290"/>
    <lineage>
        <taxon>Eukaryota</taxon>
        <taxon>Metazoa</taxon>
        <taxon>Ecdysozoa</taxon>
        <taxon>Nematoda</taxon>
        <taxon>Chromadorea</taxon>
        <taxon>Rhabditida</taxon>
        <taxon>Rhabditina</taxon>
        <taxon>Rhabditomorpha</taxon>
        <taxon>Strongyloidea</taxon>
        <taxon>Trichostrongylidae</taxon>
        <taxon>Haemonchus</taxon>
    </lineage>
</organism>